<feature type="compositionally biased region" description="Polar residues" evidence="1">
    <location>
        <begin position="211"/>
        <end position="222"/>
    </location>
</feature>
<dbReference type="VEuPathDB" id="FungiDB:SOCG_02069"/>
<dbReference type="EMBL" id="KE503206">
    <property type="protein sequence ID" value="EPX74586.1"/>
    <property type="molecule type" value="Genomic_DNA"/>
</dbReference>
<dbReference type="RefSeq" id="XP_013016017.1">
    <property type="nucleotide sequence ID" value="XM_013160563.1"/>
</dbReference>
<dbReference type="PANTHER" id="PTHR46622:SF1">
    <property type="entry name" value="DNA-DEPENDENT METALLOPROTEASE WSS1"/>
    <property type="match status" value="1"/>
</dbReference>
<evidence type="ECO:0000256" key="1">
    <source>
        <dbReference type="SAM" id="MobiDB-lite"/>
    </source>
</evidence>
<dbReference type="GO" id="GO:0005634">
    <property type="term" value="C:nucleus"/>
    <property type="evidence" value="ECO:0007669"/>
    <property type="project" value="TreeGrafter"/>
</dbReference>
<dbReference type="Pfam" id="PF08325">
    <property type="entry name" value="WLM"/>
    <property type="match status" value="1"/>
</dbReference>
<dbReference type="AlphaFoldDB" id="S9PZX3"/>
<evidence type="ECO:0000313" key="3">
    <source>
        <dbReference type="EMBL" id="EPX74586.1"/>
    </source>
</evidence>
<dbReference type="GO" id="GO:0008237">
    <property type="term" value="F:metallopeptidase activity"/>
    <property type="evidence" value="ECO:0007669"/>
    <property type="project" value="TreeGrafter"/>
</dbReference>
<dbReference type="Proteomes" id="UP000016088">
    <property type="component" value="Unassembled WGS sequence"/>
</dbReference>
<dbReference type="InterPro" id="IPR053000">
    <property type="entry name" value="WSS1-like_metalloprotease"/>
</dbReference>
<dbReference type="GeneID" id="25031047"/>
<dbReference type="HOGENOM" id="CLU_1058290_0_0_1"/>
<evidence type="ECO:0000313" key="4">
    <source>
        <dbReference type="Proteomes" id="UP000016088"/>
    </source>
</evidence>
<organism evidence="3 4">
    <name type="scientific">Schizosaccharomyces octosporus (strain yFS286)</name>
    <name type="common">Fission yeast</name>
    <name type="synonym">Octosporomyces octosporus</name>
    <dbReference type="NCBI Taxonomy" id="483514"/>
    <lineage>
        <taxon>Eukaryota</taxon>
        <taxon>Fungi</taxon>
        <taxon>Dikarya</taxon>
        <taxon>Ascomycota</taxon>
        <taxon>Taphrinomycotina</taxon>
        <taxon>Schizosaccharomycetes</taxon>
        <taxon>Schizosaccharomycetales</taxon>
        <taxon>Schizosaccharomycetaceae</taxon>
        <taxon>Schizosaccharomyces</taxon>
    </lineage>
</organism>
<dbReference type="eggNOG" id="KOG4842">
    <property type="taxonomic scope" value="Eukaryota"/>
</dbReference>
<dbReference type="InterPro" id="IPR013536">
    <property type="entry name" value="WLM_dom"/>
</dbReference>
<dbReference type="GO" id="GO:0006281">
    <property type="term" value="P:DNA repair"/>
    <property type="evidence" value="ECO:0007669"/>
    <property type="project" value="TreeGrafter"/>
</dbReference>
<proteinExistence type="predicted"/>
<protein>
    <submittedName>
        <fullName evidence="3">WLM domain-containing protein</fullName>
    </submittedName>
</protein>
<dbReference type="OMA" id="YMTWDSF"/>
<sequence>MLRLNDDEHPNEYVVFITAVKDAQERFAKDYLNRIAAMAFPIMKNNGFGITSLDEVTYNSQFWGRNWNRGECVELVLRDSRGNWLPFEFVMDVFLHELCHIWRGPHDKTFYNHLSHLRQELTELYAKSYKGPGKYMTWDSFSLANVVAGLRTVAHRGVTLTSSTPSGIDLCGGSLQRKRNKRSATGSRVGRKKNAKTGQKLGSNLDERKNMLQSTSKPQARSNRGREARLVAAVKRSGPHIENPTEAPPAAKQKTLNNFIVID</sequence>
<dbReference type="PROSITE" id="PS51397">
    <property type="entry name" value="WLM"/>
    <property type="match status" value="1"/>
</dbReference>
<feature type="region of interest" description="Disordered" evidence="1">
    <location>
        <begin position="173"/>
        <end position="227"/>
    </location>
</feature>
<accession>S9PZX3</accession>
<reference evidence="3 4" key="1">
    <citation type="journal article" date="2011" name="Science">
        <title>Comparative functional genomics of the fission yeasts.</title>
        <authorList>
            <person name="Rhind N."/>
            <person name="Chen Z."/>
            <person name="Yassour M."/>
            <person name="Thompson D.A."/>
            <person name="Haas B.J."/>
            <person name="Habib N."/>
            <person name="Wapinski I."/>
            <person name="Roy S."/>
            <person name="Lin M.F."/>
            <person name="Heiman D.I."/>
            <person name="Young S.K."/>
            <person name="Furuya K."/>
            <person name="Guo Y."/>
            <person name="Pidoux A."/>
            <person name="Chen H.M."/>
            <person name="Robbertse B."/>
            <person name="Goldberg J.M."/>
            <person name="Aoki K."/>
            <person name="Bayne E.H."/>
            <person name="Berlin A.M."/>
            <person name="Desjardins C.A."/>
            <person name="Dobbs E."/>
            <person name="Dukaj L."/>
            <person name="Fan L."/>
            <person name="FitzGerald M.G."/>
            <person name="French C."/>
            <person name="Gujja S."/>
            <person name="Hansen K."/>
            <person name="Keifenheim D."/>
            <person name="Levin J.Z."/>
            <person name="Mosher R.A."/>
            <person name="Mueller C.A."/>
            <person name="Pfiffner J."/>
            <person name="Priest M."/>
            <person name="Russ C."/>
            <person name="Smialowska A."/>
            <person name="Swoboda P."/>
            <person name="Sykes S.M."/>
            <person name="Vaughn M."/>
            <person name="Vengrova S."/>
            <person name="Yoder R."/>
            <person name="Zeng Q."/>
            <person name="Allshire R."/>
            <person name="Baulcombe D."/>
            <person name="Birren B.W."/>
            <person name="Brown W."/>
            <person name="Ekwall K."/>
            <person name="Kellis M."/>
            <person name="Leatherwood J."/>
            <person name="Levin H."/>
            <person name="Margalit H."/>
            <person name="Martienssen R."/>
            <person name="Nieduszynski C.A."/>
            <person name="Spatafora J.W."/>
            <person name="Friedman N."/>
            <person name="Dalgaard J.Z."/>
            <person name="Baumann P."/>
            <person name="Niki H."/>
            <person name="Regev A."/>
            <person name="Nusbaum C."/>
        </authorList>
    </citation>
    <scope>NUCLEOTIDE SEQUENCE [LARGE SCALE GENOMIC DNA]</scope>
    <source>
        <strain evidence="4">yFS286</strain>
    </source>
</reference>
<gene>
    <name evidence="3" type="ORF">SOCG_02069</name>
</gene>
<evidence type="ECO:0000259" key="2">
    <source>
        <dbReference type="PROSITE" id="PS51397"/>
    </source>
</evidence>
<dbReference type="PANTHER" id="PTHR46622">
    <property type="entry name" value="DNA-DEPENDENT METALLOPROTEASE WSS1"/>
    <property type="match status" value="1"/>
</dbReference>
<dbReference type="OrthoDB" id="447842at2759"/>
<name>S9PZX3_SCHOY</name>
<keyword evidence="4" id="KW-1185">Reference proteome</keyword>
<feature type="domain" description="WLM" evidence="2">
    <location>
        <begin position="5"/>
        <end position="238"/>
    </location>
</feature>